<keyword evidence="4" id="KW-1185">Reference proteome</keyword>
<proteinExistence type="predicted"/>
<dbReference type="PANTHER" id="PTHR15901:SF15">
    <property type="entry name" value="TESTICULAR HAPLOID EXPRESSED GENE PROTEIN-LIKE"/>
    <property type="match status" value="1"/>
</dbReference>
<dbReference type="Pfam" id="PF14912">
    <property type="entry name" value="THEG"/>
    <property type="match status" value="3"/>
</dbReference>
<accession>A0A9D3PJU9</accession>
<dbReference type="OrthoDB" id="25466at2759"/>
<evidence type="ECO:0000313" key="4">
    <source>
        <dbReference type="Proteomes" id="UP001046870"/>
    </source>
</evidence>
<evidence type="ECO:0000256" key="2">
    <source>
        <dbReference type="SAM" id="MobiDB-lite"/>
    </source>
</evidence>
<gene>
    <name evidence="3" type="ORF">MATL_G00197200</name>
</gene>
<protein>
    <recommendedName>
        <fullName evidence="5">Testicular haploid expressed protein</fullName>
    </recommendedName>
</protein>
<feature type="compositionally biased region" description="Basic and acidic residues" evidence="2">
    <location>
        <begin position="61"/>
        <end position="78"/>
    </location>
</feature>
<evidence type="ECO:0000313" key="3">
    <source>
        <dbReference type="EMBL" id="KAG7461995.1"/>
    </source>
</evidence>
<dbReference type="EMBL" id="JAFDVH010000017">
    <property type="protein sequence ID" value="KAG7461995.1"/>
    <property type="molecule type" value="Genomic_DNA"/>
</dbReference>
<evidence type="ECO:0008006" key="5">
    <source>
        <dbReference type="Google" id="ProtNLM"/>
    </source>
</evidence>
<comment type="caution">
    <text evidence="3">The sequence shown here is derived from an EMBL/GenBank/DDBJ whole genome shotgun (WGS) entry which is preliminary data.</text>
</comment>
<evidence type="ECO:0000256" key="1">
    <source>
        <dbReference type="ARBA" id="ARBA00022737"/>
    </source>
</evidence>
<dbReference type="InterPro" id="IPR042401">
    <property type="entry name" value="SPMAP2-like"/>
</dbReference>
<dbReference type="SMART" id="SM00705">
    <property type="entry name" value="THEG"/>
    <property type="match status" value="4"/>
</dbReference>
<organism evidence="3 4">
    <name type="scientific">Megalops atlanticus</name>
    <name type="common">Tarpon</name>
    <name type="synonym">Clupea gigantea</name>
    <dbReference type="NCBI Taxonomy" id="7932"/>
    <lineage>
        <taxon>Eukaryota</taxon>
        <taxon>Metazoa</taxon>
        <taxon>Chordata</taxon>
        <taxon>Craniata</taxon>
        <taxon>Vertebrata</taxon>
        <taxon>Euteleostomi</taxon>
        <taxon>Actinopterygii</taxon>
        <taxon>Neopterygii</taxon>
        <taxon>Teleostei</taxon>
        <taxon>Elopiformes</taxon>
        <taxon>Megalopidae</taxon>
        <taxon>Megalops</taxon>
    </lineage>
</organism>
<dbReference type="AlphaFoldDB" id="A0A9D3PJU9"/>
<dbReference type="PANTHER" id="PTHR15901">
    <property type="entry name" value="TESTICULAR HAPLOID EXPRESSED GENE PROTEIN"/>
    <property type="match status" value="1"/>
</dbReference>
<dbReference type="InterPro" id="IPR006623">
    <property type="entry name" value="THEG"/>
</dbReference>
<sequence>MQLAQHKVSKTEWVTTPCRKLTWGNQETIWPLSYAALCAIPTERIQHLAKHKRDFSAWENESSRKVEEGRSSRSDRPASKTIQYEDLVRLSTPKYRSRSSQEIRLPHTAWCERSCPIWHVDGSGRPPALSPRLLQLAVPKRTHPEFKGNRELVETYISNSAKSAHTSPRVDQLSRPKTRESNMFFDLGYPEEPIRPVSKYARRATASPRIKSLAIPKGVVKDYVPLRDPIWIPPRAIRTAEASVRTRELG</sequence>
<keyword evidence="1" id="KW-0677">Repeat</keyword>
<name>A0A9D3PJU9_MEGAT</name>
<reference evidence="3" key="1">
    <citation type="submission" date="2021-01" db="EMBL/GenBank/DDBJ databases">
        <authorList>
            <person name="Zahm M."/>
            <person name="Roques C."/>
            <person name="Cabau C."/>
            <person name="Klopp C."/>
            <person name="Donnadieu C."/>
            <person name="Jouanno E."/>
            <person name="Lampietro C."/>
            <person name="Louis A."/>
            <person name="Herpin A."/>
            <person name="Echchiki A."/>
            <person name="Berthelot C."/>
            <person name="Parey E."/>
            <person name="Roest-Crollius H."/>
            <person name="Braasch I."/>
            <person name="Postlethwait J."/>
            <person name="Bobe J."/>
            <person name="Montfort J."/>
            <person name="Bouchez O."/>
            <person name="Begum T."/>
            <person name="Mejri S."/>
            <person name="Adams A."/>
            <person name="Chen W.-J."/>
            <person name="Guiguen Y."/>
        </authorList>
    </citation>
    <scope>NUCLEOTIDE SEQUENCE</scope>
    <source>
        <strain evidence="3">YG-15Mar2019-1</strain>
        <tissue evidence="3">Brain</tissue>
    </source>
</reference>
<feature type="region of interest" description="Disordered" evidence="2">
    <location>
        <begin position="59"/>
        <end position="79"/>
    </location>
</feature>
<dbReference type="Proteomes" id="UP001046870">
    <property type="component" value="Chromosome 17"/>
</dbReference>